<dbReference type="InterPro" id="IPR019734">
    <property type="entry name" value="TPR_rpt"/>
</dbReference>
<dbReference type="EMBL" id="FWXV01000001">
    <property type="protein sequence ID" value="SMC64404.1"/>
    <property type="molecule type" value="Genomic_DNA"/>
</dbReference>
<dbReference type="PRINTS" id="PR00364">
    <property type="entry name" value="DISEASERSIST"/>
</dbReference>
<dbReference type="SMART" id="SM01043">
    <property type="entry name" value="BTAD"/>
    <property type="match status" value="1"/>
</dbReference>
<name>A0A1W2AUV9_KIBAR</name>
<dbReference type="Pfam" id="PF00931">
    <property type="entry name" value="NB-ARC"/>
    <property type="match status" value="1"/>
</dbReference>
<dbReference type="GO" id="GO:0003677">
    <property type="term" value="F:DNA binding"/>
    <property type="evidence" value="ECO:0007669"/>
    <property type="project" value="UniProtKB-UniRule"/>
</dbReference>
<dbReference type="Gene3D" id="1.25.40.10">
    <property type="entry name" value="Tetratricopeptide repeat domain"/>
    <property type="match status" value="2"/>
</dbReference>
<dbReference type="InterPro" id="IPR051677">
    <property type="entry name" value="AfsR-DnrI-RedD_regulator"/>
</dbReference>
<dbReference type="InterPro" id="IPR001867">
    <property type="entry name" value="OmpR/PhoB-type_DNA-bd"/>
</dbReference>
<sequence length="932" mass="101884">MRFRALGPLEILDAGEWHAVRAPKWRVLLALLLSEADQVLSVDRIATELWGDDQPKTVGNQVHGYVSRLRKLLSDPDGQLLVTQAPGYKLRIEPQDTDLGRFMDLADRGRTEWRAGRPDEAAALLTDALALWRGSALQDVPATPLVQAEADRLNELRVCLQEDLAEINLLRGEHTRVATELSDLVTEHPLREHLRELQMLALYRQGRQAEALTAYTDLRDRLADELGVDPSPPLRRLHEQILRADGSLAPATPPRQDMDPASPVHQLPPDIPDFTAREEQLAAIAKVIAERSDSGPPPVAVVVGGPGVGKSTLAIHAAHTTTEEFPDGEFYLDLAGTSGEPRAAAVVLAEMLHALGITGVWLPDSLHARATLYRTLMARRRMLLVLDDAASADQVKPLLPSAGSCAVVVTSRTQLTDLPGAKHIDLDVFRPQEAHRLFTAIVGRDRVAAEPGDAKAIVRSCGYLPLAIRISGGKLAGRASWPLRVLRQRLANESKRLSELRVGELDVRASFGLSLRSLPSDVVRAFALLGHLGMRTFPGWVIGPLLDRAHSDDVLDALLDANLLQLTDTDKAGQPRYRLQGLLRTYALETAENYSVQTRQAAVARLLGAGLTMLKTAVDRLPPSLFEPLPGKAPRLELPPEAVGPVVAAPLDWLDAERGMLIGAVKMAAEWQMDEAAWEIAALTVSYYDIRSLHEDWKQSHELALKAVRANGNRRGEAVLLRGLAQVQIYRETFDEAVLNLGRSLALARDVADRRGEALAVSGLATVARIRGENDRALQLIQRSIDLASGDRNIEAQFHNGMAGIYLAQGRLDQAEASYGDALRLSRQHGDIHREAVVLREMSRLHCKKGATAQAMDCLRDALAVFEKLEDERCGAFTLMETGAVHLQRAESEEADKAFESAARLFISVGDHMEAAACRRRLTGHADAPAGG</sequence>
<dbReference type="AlphaFoldDB" id="A0A1W2AUV9"/>
<dbReference type="InterPro" id="IPR027417">
    <property type="entry name" value="P-loop_NTPase"/>
</dbReference>
<dbReference type="SUPFAM" id="SSF48452">
    <property type="entry name" value="TPR-like"/>
    <property type="match status" value="3"/>
</dbReference>
<keyword evidence="8" id="KW-1185">Reference proteome</keyword>
<dbReference type="InterPro" id="IPR011990">
    <property type="entry name" value="TPR-like_helical_dom_sf"/>
</dbReference>
<dbReference type="PANTHER" id="PTHR35807">
    <property type="entry name" value="TRANSCRIPTIONAL REGULATOR REDD-RELATED"/>
    <property type="match status" value="1"/>
</dbReference>
<dbReference type="GO" id="GO:0006355">
    <property type="term" value="P:regulation of DNA-templated transcription"/>
    <property type="evidence" value="ECO:0007669"/>
    <property type="project" value="InterPro"/>
</dbReference>
<dbReference type="InterPro" id="IPR005158">
    <property type="entry name" value="BTAD"/>
</dbReference>
<dbReference type="InterPro" id="IPR003593">
    <property type="entry name" value="AAA+_ATPase"/>
</dbReference>
<dbReference type="PROSITE" id="PS51755">
    <property type="entry name" value="OMPR_PHOB"/>
    <property type="match status" value="1"/>
</dbReference>
<evidence type="ECO:0000256" key="1">
    <source>
        <dbReference type="ARBA" id="ARBA00005820"/>
    </source>
</evidence>
<dbReference type="GO" id="GO:0043531">
    <property type="term" value="F:ADP binding"/>
    <property type="evidence" value="ECO:0007669"/>
    <property type="project" value="InterPro"/>
</dbReference>
<keyword evidence="4" id="KW-0804">Transcription</keyword>
<dbReference type="InterPro" id="IPR002182">
    <property type="entry name" value="NB-ARC"/>
</dbReference>
<keyword evidence="3 5" id="KW-0238">DNA-binding</keyword>
<proteinExistence type="inferred from homology"/>
<evidence type="ECO:0000256" key="2">
    <source>
        <dbReference type="ARBA" id="ARBA00023015"/>
    </source>
</evidence>
<reference evidence="7 8" key="1">
    <citation type="submission" date="2017-04" db="EMBL/GenBank/DDBJ databases">
        <authorList>
            <person name="Afonso C.L."/>
            <person name="Miller P.J."/>
            <person name="Scott M.A."/>
            <person name="Spackman E."/>
            <person name="Goraichik I."/>
            <person name="Dimitrov K.M."/>
            <person name="Suarez D.L."/>
            <person name="Swayne D.E."/>
        </authorList>
    </citation>
    <scope>NUCLEOTIDE SEQUENCE [LARGE SCALE GENOMIC DNA]</scope>
    <source>
        <strain evidence="7 8">DSM 43828</strain>
    </source>
</reference>
<dbReference type="InterPro" id="IPR016032">
    <property type="entry name" value="Sig_transdc_resp-reg_C-effctor"/>
</dbReference>
<evidence type="ECO:0000256" key="4">
    <source>
        <dbReference type="ARBA" id="ARBA00023163"/>
    </source>
</evidence>
<dbReference type="Gene3D" id="3.40.50.300">
    <property type="entry name" value="P-loop containing nucleotide triphosphate hydrolases"/>
    <property type="match status" value="1"/>
</dbReference>
<feature type="DNA-binding region" description="OmpR/PhoB-type" evidence="5">
    <location>
        <begin position="1"/>
        <end position="92"/>
    </location>
</feature>
<dbReference type="Gene3D" id="1.10.10.10">
    <property type="entry name" value="Winged helix-like DNA-binding domain superfamily/Winged helix DNA-binding domain"/>
    <property type="match status" value="1"/>
</dbReference>
<dbReference type="InterPro" id="IPR036388">
    <property type="entry name" value="WH-like_DNA-bd_sf"/>
</dbReference>
<dbReference type="SUPFAM" id="SSF46894">
    <property type="entry name" value="C-terminal effector domain of the bipartite response regulators"/>
    <property type="match status" value="1"/>
</dbReference>
<evidence type="ECO:0000259" key="6">
    <source>
        <dbReference type="PROSITE" id="PS51755"/>
    </source>
</evidence>
<dbReference type="SUPFAM" id="SSF52540">
    <property type="entry name" value="P-loop containing nucleoside triphosphate hydrolases"/>
    <property type="match status" value="1"/>
</dbReference>
<evidence type="ECO:0000256" key="3">
    <source>
        <dbReference type="ARBA" id="ARBA00023125"/>
    </source>
</evidence>
<dbReference type="SMART" id="SM00382">
    <property type="entry name" value="AAA"/>
    <property type="match status" value="1"/>
</dbReference>
<comment type="similarity">
    <text evidence="1">Belongs to the AfsR/DnrI/RedD regulatory family.</text>
</comment>
<accession>A0A1W2AUV9</accession>
<dbReference type="Pfam" id="PF03704">
    <property type="entry name" value="BTAD"/>
    <property type="match status" value="1"/>
</dbReference>
<dbReference type="PANTHER" id="PTHR35807:SF1">
    <property type="entry name" value="TRANSCRIPTIONAL REGULATOR REDD"/>
    <property type="match status" value="1"/>
</dbReference>
<dbReference type="SMART" id="SM00028">
    <property type="entry name" value="TPR"/>
    <property type="match status" value="6"/>
</dbReference>
<dbReference type="RefSeq" id="WP_084424933.1">
    <property type="nucleotide sequence ID" value="NZ_FWXV01000001.1"/>
</dbReference>
<organism evidence="7 8">
    <name type="scientific">Kibdelosporangium aridum</name>
    <dbReference type="NCBI Taxonomy" id="2030"/>
    <lineage>
        <taxon>Bacteria</taxon>
        <taxon>Bacillati</taxon>
        <taxon>Actinomycetota</taxon>
        <taxon>Actinomycetes</taxon>
        <taxon>Pseudonocardiales</taxon>
        <taxon>Pseudonocardiaceae</taxon>
        <taxon>Kibdelosporangium</taxon>
    </lineage>
</organism>
<evidence type="ECO:0000313" key="7">
    <source>
        <dbReference type="EMBL" id="SMC64404.1"/>
    </source>
</evidence>
<protein>
    <submittedName>
        <fullName evidence="7">DNA-binding transcriptional activator of the SARP family</fullName>
    </submittedName>
</protein>
<dbReference type="Pfam" id="PF13424">
    <property type="entry name" value="TPR_12"/>
    <property type="match status" value="1"/>
</dbReference>
<keyword evidence="2" id="KW-0805">Transcription regulation</keyword>
<dbReference type="OrthoDB" id="3587032at2"/>
<dbReference type="GO" id="GO:0000160">
    <property type="term" value="P:phosphorelay signal transduction system"/>
    <property type="evidence" value="ECO:0007669"/>
    <property type="project" value="InterPro"/>
</dbReference>
<feature type="domain" description="OmpR/PhoB-type" evidence="6">
    <location>
        <begin position="1"/>
        <end position="92"/>
    </location>
</feature>
<evidence type="ECO:0000313" key="8">
    <source>
        <dbReference type="Proteomes" id="UP000192674"/>
    </source>
</evidence>
<dbReference type="Pfam" id="PF00486">
    <property type="entry name" value="Trans_reg_C"/>
    <property type="match status" value="1"/>
</dbReference>
<gene>
    <name evidence="7" type="ORF">SAMN05661093_01129</name>
</gene>
<dbReference type="CDD" id="cd15831">
    <property type="entry name" value="BTAD"/>
    <property type="match status" value="1"/>
</dbReference>
<dbReference type="Proteomes" id="UP000192674">
    <property type="component" value="Unassembled WGS sequence"/>
</dbReference>
<evidence type="ECO:0000256" key="5">
    <source>
        <dbReference type="PROSITE-ProRule" id="PRU01091"/>
    </source>
</evidence>
<dbReference type="SMART" id="SM00862">
    <property type="entry name" value="Trans_reg_C"/>
    <property type="match status" value="1"/>
</dbReference>